<name>A0ABY9Z2X2_9GAMM</name>
<organism evidence="1 2">
    <name type="scientific">Halomonas piscis</name>
    <dbReference type="NCBI Taxonomy" id="3031727"/>
    <lineage>
        <taxon>Bacteria</taxon>
        <taxon>Pseudomonadati</taxon>
        <taxon>Pseudomonadota</taxon>
        <taxon>Gammaproteobacteria</taxon>
        <taxon>Oceanospirillales</taxon>
        <taxon>Halomonadaceae</taxon>
        <taxon>Halomonas</taxon>
    </lineage>
</organism>
<dbReference type="EMBL" id="CP119391">
    <property type="protein sequence ID" value="WNK21341.1"/>
    <property type="molecule type" value="Genomic_DNA"/>
</dbReference>
<accession>A0ABY9Z2X2</accession>
<keyword evidence="2" id="KW-1185">Reference proteome</keyword>
<dbReference type="Proteomes" id="UP001301869">
    <property type="component" value="Chromosome"/>
</dbReference>
<gene>
    <name evidence="1" type="ORF">P1P91_06615</name>
</gene>
<evidence type="ECO:0000313" key="1">
    <source>
        <dbReference type="EMBL" id="WNK21341.1"/>
    </source>
</evidence>
<evidence type="ECO:0000313" key="2">
    <source>
        <dbReference type="Proteomes" id="UP001301869"/>
    </source>
</evidence>
<reference evidence="1 2" key="1">
    <citation type="submission" date="2023-03" db="EMBL/GenBank/DDBJ databases">
        <title>Halomonas sp. nov., isolated from Korean tranditional fermented seafood 'Jeotgal'.</title>
        <authorList>
            <person name="Kim B."/>
            <person name="Shin N.-R."/>
        </authorList>
    </citation>
    <scope>NUCLEOTIDE SEQUENCE [LARGE SCALE GENOMIC DNA]</scope>
    <source>
        <strain evidence="1 2">SG2L-4</strain>
    </source>
</reference>
<dbReference type="RefSeq" id="WP_311885394.1">
    <property type="nucleotide sequence ID" value="NZ_CP119391.1"/>
</dbReference>
<sequence>MHQHIEWDAPGAQSVAAYYAQHPEGYSEPRPGVIVSGRYEGANVRVKVEAYKDGVSIGSVAAIIDAQGKRLSQHGKLRLGDMVRLPDDQRAFEAVNESPRDDEG</sequence>
<proteinExistence type="predicted"/>
<protein>
    <submittedName>
        <fullName evidence="1">Uncharacterized protein</fullName>
    </submittedName>
</protein>